<gene>
    <name evidence="2" type="ORF">RM539_18340</name>
</gene>
<sequence length="180" mass="20450">MNKYKWTVLVLLVAGLFITEYYLLGAKKKFENKTKSKNKDSSLLAPNLTIIPQNKDTIDLTWQLLKNIDYVDIATEEYPQGIMNPIINKRLKELKGAYITISGHAIPMDEKSYALSENVMATCFFCGMAGPESIMGIAFKDKAPNLETDQFLTLIGKFDYNDSNPDDWIYHIKEAKLLTP</sequence>
<evidence type="ECO:0000256" key="1">
    <source>
        <dbReference type="SAM" id="Phobius"/>
    </source>
</evidence>
<proteinExistence type="predicted"/>
<dbReference type="EMBL" id="JAVRHK010000024">
    <property type="protein sequence ID" value="MDT0678543.1"/>
    <property type="molecule type" value="Genomic_DNA"/>
</dbReference>
<accession>A0ABU3DC49</accession>
<organism evidence="2 3">
    <name type="scientific">Autumnicola musiva</name>
    <dbReference type="NCBI Taxonomy" id="3075589"/>
    <lineage>
        <taxon>Bacteria</taxon>
        <taxon>Pseudomonadati</taxon>
        <taxon>Bacteroidota</taxon>
        <taxon>Flavobacteriia</taxon>
        <taxon>Flavobacteriales</taxon>
        <taxon>Flavobacteriaceae</taxon>
        <taxon>Autumnicola</taxon>
    </lineage>
</organism>
<protein>
    <recommendedName>
        <fullName evidence="4">DUF3299 domain-containing protein</fullName>
    </recommendedName>
</protein>
<dbReference type="RefSeq" id="WP_311504878.1">
    <property type="nucleotide sequence ID" value="NZ_JAVRHK010000024.1"/>
</dbReference>
<evidence type="ECO:0000313" key="3">
    <source>
        <dbReference type="Proteomes" id="UP001262582"/>
    </source>
</evidence>
<comment type="caution">
    <text evidence="2">The sequence shown here is derived from an EMBL/GenBank/DDBJ whole genome shotgun (WGS) entry which is preliminary data.</text>
</comment>
<keyword evidence="3" id="KW-1185">Reference proteome</keyword>
<evidence type="ECO:0008006" key="4">
    <source>
        <dbReference type="Google" id="ProtNLM"/>
    </source>
</evidence>
<dbReference type="Proteomes" id="UP001262582">
    <property type="component" value="Unassembled WGS sequence"/>
</dbReference>
<keyword evidence="1" id="KW-1133">Transmembrane helix</keyword>
<keyword evidence="1" id="KW-0812">Transmembrane</keyword>
<keyword evidence="1" id="KW-0472">Membrane</keyword>
<feature type="transmembrane region" description="Helical" evidence="1">
    <location>
        <begin position="6"/>
        <end position="24"/>
    </location>
</feature>
<reference evidence="2 3" key="1">
    <citation type="submission" date="2023-09" db="EMBL/GenBank/DDBJ databases">
        <authorList>
            <person name="Rey-Velasco X."/>
        </authorList>
    </citation>
    <scope>NUCLEOTIDE SEQUENCE [LARGE SCALE GENOMIC DNA]</scope>
    <source>
        <strain evidence="2 3">F117</strain>
    </source>
</reference>
<name>A0ABU3DC49_9FLAO</name>
<evidence type="ECO:0000313" key="2">
    <source>
        <dbReference type="EMBL" id="MDT0678543.1"/>
    </source>
</evidence>